<dbReference type="EMBL" id="JACCBG010000001">
    <property type="protein sequence ID" value="NYD40660.1"/>
    <property type="molecule type" value="Genomic_DNA"/>
</dbReference>
<dbReference type="Gene3D" id="1.10.3210.10">
    <property type="entry name" value="Hypothetical protein af1432"/>
    <property type="match status" value="1"/>
</dbReference>
<dbReference type="PIRSF" id="PIRSF035170">
    <property type="entry name" value="HD_phosphohydro"/>
    <property type="match status" value="1"/>
</dbReference>
<dbReference type="Proteomes" id="UP000535511">
    <property type="component" value="Unassembled WGS sequence"/>
</dbReference>
<sequence>MADLLDMWPLSDARELRDRLLAAYDDPARSYHDRRHLTEVCDRIVELLDAGDDRDGAGVRVDRGTVLLAAWFHDAVYDGERDAEERSAVWAELELPDAGVPASVVAEVARLVRLTETHRPEDDDPAGCVLSDADLAILAAPAGRYAEYAADVRREFAHVPDPDFRAGRAAVLRDLLAKPRLFHTAHAREHWEAAARANVEHELAERTGPSPAR</sequence>
<accession>A0A7Y9J9J1</accession>
<protein>
    <submittedName>
        <fullName evidence="1">Putative metal-dependent HD superfamily phosphohydrolase</fullName>
    </submittedName>
</protein>
<keyword evidence="2" id="KW-1185">Reference proteome</keyword>
<dbReference type="RefSeq" id="WP_179662517.1">
    <property type="nucleotide sequence ID" value="NZ_JACCBG010000001.1"/>
</dbReference>
<proteinExistence type="predicted"/>
<dbReference type="PANTHER" id="PTHR21174:SF0">
    <property type="entry name" value="HD PHOSPHOHYDROLASE FAMILY PROTEIN-RELATED"/>
    <property type="match status" value="1"/>
</dbReference>
<keyword evidence="1" id="KW-0378">Hydrolase</keyword>
<name>A0A7Y9J9J1_9ACTN</name>
<gene>
    <name evidence="1" type="ORF">BJZ21_000743</name>
</gene>
<dbReference type="GO" id="GO:0016787">
    <property type="term" value="F:hydrolase activity"/>
    <property type="evidence" value="ECO:0007669"/>
    <property type="project" value="UniProtKB-KW"/>
</dbReference>
<dbReference type="AlphaFoldDB" id="A0A7Y9J9J1"/>
<evidence type="ECO:0000313" key="2">
    <source>
        <dbReference type="Proteomes" id="UP000535511"/>
    </source>
</evidence>
<evidence type="ECO:0000313" key="1">
    <source>
        <dbReference type="EMBL" id="NYD40660.1"/>
    </source>
</evidence>
<comment type="caution">
    <text evidence="1">The sequence shown here is derived from an EMBL/GenBank/DDBJ whole genome shotgun (WGS) entry which is preliminary data.</text>
</comment>
<dbReference type="SUPFAM" id="SSF109604">
    <property type="entry name" value="HD-domain/PDEase-like"/>
    <property type="match status" value="1"/>
</dbReference>
<reference evidence="1 2" key="1">
    <citation type="submission" date="2020-07" db="EMBL/GenBank/DDBJ databases">
        <title>Sequencing the genomes of 1000 actinobacteria strains.</title>
        <authorList>
            <person name="Klenk H.-P."/>
        </authorList>
    </citation>
    <scope>NUCLEOTIDE SEQUENCE [LARGE SCALE GENOMIC DNA]</scope>
    <source>
        <strain evidence="1 2">DSM 21350</strain>
    </source>
</reference>
<dbReference type="InterPro" id="IPR009218">
    <property type="entry name" value="HD_phosphohydro"/>
</dbReference>
<dbReference type="PANTHER" id="PTHR21174">
    <property type="match status" value="1"/>
</dbReference>
<organism evidence="1 2">
    <name type="scientific">Nocardioides panaciterrulae</name>
    <dbReference type="NCBI Taxonomy" id="661492"/>
    <lineage>
        <taxon>Bacteria</taxon>
        <taxon>Bacillati</taxon>
        <taxon>Actinomycetota</taxon>
        <taxon>Actinomycetes</taxon>
        <taxon>Propionibacteriales</taxon>
        <taxon>Nocardioidaceae</taxon>
        <taxon>Nocardioides</taxon>
    </lineage>
</organism>